<protein>
    <recommendedName>
        <fullName evidence="4">Transmembrane protein</fullName>
    </recommendedName>
</protein>
<evidence type="ECO:0000313" key="2">
    <source>
        <dbReference type="EMBL" id="PHJ17655.1"/>
    </source>
</evidence>
<gene>
    <name evidence="2" type="ORF">CSUI_008528</name>
</gene>
<keyword evidence="1" id="KW-0732">Signal</keyword>
<comment type="caution">
    <text evidence="2">The sequence shown here is derived from an EMBL/GenBank/DDBJ whole genome shotgun (WGS) entry which is preliminary data.</text>
</comment>
<dbReference type="VEuPathDB" id="ToxoDB:CSUI_008528"/>
<keyword evidence="3" id="KW-1185">Reference proteome</keyword>
<dbReference type="GeneID" id="94431868"/>
<feature type="chain" id="PRO_5012044645" description="Transmembrane protein" evidence="1">
    <location>
        <begin position="22"/>
        <end position="365"/>
    </location>
</feature>
<accession>A0A2C6KMC9</accession>
<evidence type="ECO:0000256" key="1">
    <source>
        <dbReference type="SAM" id="SignalP"/>
    </source>
</evidence>
<dbReference type="EMBL" id="MIGC01004786">
    <property type="protein sequence ID" value="PHJ17655.1"/>
    <property type="molecule type" value="Genomic_DNA"/>
</dbReference>
<dbReference type="OrthoDB" id="330506at2759"/>
<proteinExistence type="predicted"/>
<evidence type="ECO:0000313" key="3">
    <source>
        <dbReference type="Proteomes" id="UP000221165"/>
    </source>
</evidence>
<reference evidence="2 3" key="1">
    <citation type="journal article" date="2017" name="Int. J. Parasitol.">
        <title>The genome of the protozoan parasite Cystoisospora suis and a reverse vaccinology approach to identify vaccine candidates.</title>
        <authorList>
            <person name="Palmieri N."/>
            <person name="Shrestha A."/>
            <person name="Ruttkowski B."/>
            <person name="Beck T."/>
            <person name="Vogl C."/>
            <person name="Tomley F."/>
            <person name="Blake D.P."/>
            <person name="Joachim A."/>
        </authorList>
    </citation>
    <scope>NUCLEOTIDE SEQUENCE [LARGE SCALE GENOMIC DNA]</scope>
    <source>
        <strain evidence="2 3">Wien I</strain>
    </source>
</reference>
<organism evidence="2 3">
    <name type="scientific">Cystoisospora suis</name>
    <dbReference type="NCBI Taxonomy" id="483139"/>
    <lineage>
        <taxon>Eukaryota</taxon>
        <taxon>Sar</taxon>
        <taxon>Alveolata</taxon>
        <taxon>Apicomplexa</taxon>
        <taxon>Conoidasida</taxon>
        <taxon>Coccidia</taxon>
        <taxon>Eucoccidiorida</taxon>
        <taxon>Eimeriorina</taxon>
        <taxon>Sarcocystidae</taxon>
        <taxon>Cystoisospora</taxon>
    </lineage>
</organism>
<sequence>MTLNWYLALGTLVTNIAQAAAQQAQQQQQLLAEAAAQPPMPSVAEQERIQAIQRAKMNQVSAAGWHTCLRRHQGQHTTERLQRHRRLPRMCLSKLCQLGHAEEIPPYFACSTYKQLEQDLAMPLAQKTSHLKAERLQLMRRISSLTREVRSAYDKLHPDMVDRPLIIVAKTADDDMRAVANRIDAQEEKSSIATLFQDPWMTYRESYRLVQSSTMRERHKRKNLSKAAPYRYIPRWHPLVISCRVVQSMNNLDEEARALSRMSPEERLTYGTGACKLTPCSSLLTLPQSDRNMSEEYGYKKEQLARDVKRAGKCCAPTGCSEALTVVLAERQAGIYRPTVLGTAISGVLGGLQAGTPFPTGRPPV</sequence>
<name>A0A2C6KMC9_9APIC</name>
<dbReference type="Proteomes" id="UP000221165">
    <property type="component" value="Unassembled WGS sequence"/>
</dbReference>
<dbReference type="RefSeq" id="XP_067919373.1">
    <property type="nucleotide sequence ID" value="XM_068068657.1"/>
</dbReference>
<feature type="signal peptide" evidence="1">
    <location>
        <begin position="1"/>
        <end position="21"/>
    </location>
</feature>
<evidence type="ECO:0008006" key="4">
    <source>
        <dbReference type="Google" id="ProtNLM"/>
    </source>
</evidence>
<dbReference type="AlphaFoldDB" id="A0A2C6KMC9"/>